<evidence type="ECO:0000313" key="3">
    <source>
        <dbReference type="Proteomes" id="UP000609064"/>
    </source>
</evidence>
<sequence>MSFLENLYQRFEAKIASFLSGPKWKSRVVIVAVGVMLLSFFNNISPLRHFSEFYTTVIKEKREYFLYQTIKDRAASITYNWTYPEFTGMNNRTFRLTMPAFVKFLHIEHVSIVLFGLQLILGIVFLYMLINFLERTITDKTSIFYVVLGVASTYIGSSFFIDIATYGDFFCYFALFLAIYYRNPVLIFIFLSLAFWGDERAGVGSGMVFLWWWFVPQWKENKPFKIQINLQMLAVITAWVAYGAVRKFYLVDKLGMHDTTKPGEFAEMFGGSWPVWGFKFLWVFEGWWLLILLAFVFLYIAKDWLRLLAILGALLAMLVGSLTTFDSTRSGSYGLITIFLTLIIAQKYLTEKELKILLFLIAIICFLHPMATRTNGTGFFLM</sequence>
<accession>A0A917DSR4</accession>
<dbReference type="EMBL" id="BMKK01000005">
    <property type="protein sequence ID" value="GGD63533.1"/>
    <property type="molecule type" value="Genomic_DNA"/>
</dbReference>
<feature type="transmembrane region" description="Helical" evidence="1">
    <location>
        <begin position="142"/>
        <end position="163"/>
    </location>
</feature>
<feature type="transmembrane region" description="Helical" evidence="1">
    <location>
        <begin position="110"/>
        <end position="130"/>
    </location>
</feature>
<proteinExistence type="predicted"/>
<protein>
    <submittedName>
        <fullName evidence="2">Uncharacterized protein</fullName>
    </submittedName>
</protein>
<reference evidence="2" key="2">
    <citation type="submission" date="2020-09" db="EMBL/GenBank/DDBJ databases">
        <authorList>
            <person name="Sun Q."/>
            <person name="Zhou Y."/>
        </authorList>
    </citation>
    <scope>NUCLEOTIDE SEQUENCE</scope>
    <source>
        <strain evidence="2">CGMCC 1.15958</strain>
    </source>
</reference>
<dbReference type="RefSeq" id="WP_188766866.1">
    <property type="nucleotide sequence ID" value="NZ_BMKK01000005.1"/>
</dbReference>
<feature type="transmembrane region" description="Helical" evidence="1">
    <location>
        <begin position="331"/>
        <end position="349"/>
    </location>
</feature>
<feature type="transmembrane region" description="Helical" evidence="1">
    <location>
        <begin position="24"/>
        <end position="41"/>
    </location>
</feature>
<keyword evidence="1" id="KW-1133">Transmembrane helix</keyword>
<keyword evidence="3" id="KW-1185">Reference proteome</keyword>
<organism evidence="2 3">
    <name type="scientific">Emticicia aquatilis</name>
    <dbReference type="NCBI Taxonomy" id="1537369"/>
    <lineage>
        <taxon>Bacteria</taxon>
        <taxon>Pseudomonadati</taxon>
        <taxon>Bacteroidota</taxon>
        <taxon>Cytophagia</taxon>
        <taxon>Cytophagales</taxon>
        <taxon>Leadbetterellaceae</taxon>
        <taxon>Emticicia</taxon>
    </lineage>
</organism>
<keyword evidence="1" id="KW-0472">Membrane</keyword>
<feature type="transmembrane region" description="Helical" evidence="1">
    <location>
        <begin position="230"/>
        <end position="249"/>
    </location>
</feature>
<feature type="transmembrane region" description="Helical" evidence="1">
    <location>
        <begin position="170"/>
        <end position="195"/>
    </location>
</feature>
<feature type="transmembrane region" description="Helical" evidence="1">
    <location>
        <begin position="280"/>
        <end position="300"/>
    </location>
</feature>
<name>A0A917DSR4_9BACT</name>
<keyword evidence="1" id="KW-0812">Transmembrane</keyword>
<dbReference type="Proteomes" id="UP000609064">
    <property type="component" value="Unassembled WGS sequence"/>
</dbReference>
<reference evidence="2" key="1">
    <citation type="journal article" date="2014" name="Int. J. Syst. Evol. Microbiol.">
        <title>Complete genome sequence of Corynebacterium casei LMG S-19264T (=DSM 44701T), isolated from a smear-ripened cheese.</title>
        <authorList>
            <consortium name="US DOE Joint Genome Institute (JGI-PGF)"/>
            <person name="Walter F."/>
            <person name="Albersmeier A."/>
            <person name="Kalinowski J."/>
            <person name="Ruckert C."/>
        </authorList>
    </citation>
    <scope>NUCLEOTIDE SEQUENCE</scope>
    <source>
        <strain evidence="2">CGMCC 1.15958</strain>
    </source>
</reference>
<comment type="caution">
    <text evidence="2">The sequence shown here is derived from an EMBL/GenBank/DDBJ whole genome shotgun (WGS) entry which is preliminary data.</text>
</comment>
<feature type="transmembrane region" description="Helical" evidence="1">
    <location>
        <begin position="201"/>
        <end position="218"/>
    </location>
</feature>
<feature type="transmembrane region" description="Helical" evidence="1">
    <location>
        <begin position="356"/>
        <end position="372"/>
    </location>
</feature>
<evidence type="ECO:0000256" key="1">
    <source>
        <dbReference type="SAM" id="Phobius"/>
    </source>
</evidence>
<feature type="transmembrane region" description="Helical" evidence="1">
    <location>
        <begin position="307"/>
        <end position="325"/>
    </location>
</feature>
<gene>
    <name evidence="2" type="ORF">GCM10011514_29450</name>
</gene>
<evidence type="ECO:0000313" key="2">
    <source>
        <dbReference type="EMBL" id="GGD63533.1"/>
    </source>
</evidence>
<dbReference type="AlphaFoldDB" id="A0A917DSR4"/>